<reference evidence="1" key="1">
    <citation type="journal article" date="2005" name="Chem. Biol.">
        <title>The neocarzinostatin biosynthetic gene cluster from Streptomyces carzinostaticus ATCC 15944 involving two iterative type I polyketide synthases.</title>
        <authorList>
            <person name="Liu W."/>
            <person name="Nonaka K."/>
            <person name="Nie L."/>
            <person name="Zhang J."/>
            <person name="Christenson S.D."/>
            <person name="Bae J."/>
            <person name="Van Lanen S.G."/>
            <person name="Zazopoulos E."/>
            <person name="Farnet C.M."/>
            <person name="Yang C.F."/>
            <person name="Shen B."/>
        </authorList>
    </citation>
    <scope>NUCLEOTIDE SEQUENCE</scope>
    <source>
        <strain evidence="1">ATCC 15944</strain>
    </source>
</reference>
<protein>
    <submittedName>
        <fullName evidence="1">Uncharacterized protein</fullName>
    </submittedName>
</protein>
<dbReference type="AlphaFoldDB" id="Q84HA7"/>
<organism evidence="1">
    <name type="scientific">Streptomyces carzinostaticus subsp. neocarzinostaticus</name>
    <dbReference type="NCBI Taxonomy" id="167636"/>
    <lineage>
        <taxon>Bacteria</taxon>
        <taxon>Bacillati</taxon>
        <taxon>Actinomycetota</taxon>
        <taxon>Actinomycetes</taxon>
        <taxon>Kitasatosporales</taxon>
        <taxon>Streptomycetaceae</taxon>
        <taxon>Streptomyces</taxon>
    </lineage>
</organism>
<name>Q84HA7_STRCZ</name>
<accession>Q84HA7</accession>
<sequence>MQKQKAERDDGSERRVRITDDAVLTLEAYADSIVPGEKRWPGDRAVAGASEGGGAVTAGAIRLLRWDATGIHDDLENLADLANGHARTYAEETGLELDRSVPPFVALSYEDRVELIRRLTAPGHPEKEFWVLLSLFCNMAFDSAAHLHTAEAIADGHPGLQAMGITAPGDDGLWRFEDFGYGRELARLHPETTSTGSPA</sequence>
<dbReference type="InterPro" id="IPR046029">
    <property type="entry name" value="DUF5987"/>
</dbReference>
<dbReference type="EMBL" id="AY117439">
    <property type="protein sequence ID" value="AAM78006.1"/>
    <property type="molecule type" value="Genomic_DNA"/>
</dbReference>
<dbReference type="KEGG" id="ag:AAM78006"/>
<dbReference type="Pfam" id="PF19449">
    <property type="entry name" value="DUF5987"/>
    <property type="match status" value="1"/>
</dbReference>
<evidence type="ECO:0000313" key="1">
    <source>
        <dbReference type="EMBL" id="AAM78006.1"/>
    </source>
</evidence>
<proteinExistence type="predicted"/>